<dbReference type="EMBL" id="BAAANN010000008">
    <property type="protein sequence ID" value="GAA1953711.1"/>
    <property type="molecule type" value="Genomic_DNA"/>
</dbReference>
<keyword evidence="4" id="KW-1185">Reference proteome</keyword>
<feature type="domain" description="Creatinase N-terminal" evidence="2">
    <location>
        <begin position="43"/>
        <end position="174"/>
    </location>
</feature>
<organism evidence="3 4">
    <name type="scientific">Amycolatopsis minnesotensis</name>
    <dbReference type="NCBI Taxonomy" id="337894"/>
    <lineage>
        <taxon>Bacteria</taxon>
        <taxon>Bacillati</taxon>
        <taxon>Actinomycetota</taxon>
        <taxon>Actinomycetes</taxon>
        <taxon>Pseudonocardiales</taxon>
        <taxon>Pseudonocardiaceae</taxon>
        <taxon>Amycolatopsis</taxon>
    </lineage>
</organism>
<dbReference type="Gene3D" id="3.40.350.10">
    <property type="entry name" value="Creatinase/prolidase N-terminal domain"/>
    <property type="match status" value="1"/>
</dbReference>
<dbReference type="InterPro" id="IPR000587">
    <property type="entry name" value="Creatinase_N"/>
</dbReference>
<dbReference type="Proteomes" id="UP001501116">
    <property type="component" value="Unassembled WGS sequence"/>
</dbReference>
<dbReference type="InterPro" id="IPR036005">
    <property type="entry name" value="Creatinase/aminopeptidase-like"/>
</dbReference>
<dbReference type="Pfam" id="PF00557">
    <property type="entry name" value="Peptidase_M24"/>
    <property type="match status" value="1"/>
</dbReference>
<dbReference type="SUPFAM" id="SSF53092">
    <property type="entry name" value="Creatinase/prolidase N-terminal domain"/>
    <property type="match status" value="1"/>
</dbReference>
<dbReference type="PANTHER" id="PTHR46112">
    <property type="entry name" value="AMINOPEPTIDASE"/>
    <property type="match status" value="1"/>
</dbReference>
<evidence type="ECO:0000313" key="3">
    <source>
        <dbReference type="EMBL" id="GAA1953711.1"/>
    </source>
</evidence>
<protein>
    <submittedName>
        <fullName evidence="3">Xaa-Pro peptidase family protein</fullName>
    </submittedName>
</protein>
<evidence type="ECO:0000313" key="4">
    <source>
        <dbReference type="Proteomes" id="UP001501116"/>
    </source>
</evidence>
<dbReference type="CDD" id="cd01066">
    <property type="entry name" value="APP_MetAP"/>
    <property type="match status" value="1"/>
</dbReference>
<comment type="caution">
    <text evidence="3">The sequence shown here is derived from an EMBL/GenBank/DDBJ whole genome shotgun (WGS) entry which is preliminary data.</text>
</comment>
<name>A0ABN2QK53_9PSEU</name>
<evidence type="ECO:0000259" key="2">
    <source>
        <dbReference type="Pfam" id="PF01321"/>
    </source>
</evidence>
<dbReference type="Gene3D" id="3.90.230.10">
    <property type="entry name" value="Creatinase/methionine aminopeptidase superfamily"/>
    <property type="match status" value="1"/>
</dbReference>
<dbReference type="SUPFAM" id="SSF55920">
    <property type="entry name" value="Creatinase/aminopeptidase"/>
    <property type="match status" value="1"/>
</dbReference>
<dbReference type="Pfam" id="PF01321">
    <property type="entry name" value="Creatinase_N"/>
    <property type="match status" value="1"/>
</dbReference>
<reference evidence="3 4" key="1">
    <citation type="journal article" date="2019" name="Int. J. Syst. Evol. Microbiol.">
        <title>The Global Catalogue of Microorganisms (GCM) 10K type strain sequencing project: providing services to taxonomists for standard genome sequencing and annotation.</title>
        <authorList>
            <consortium name="The Broad Institute Genomics Platform"/>
            <consortium name="The Broad Institute Genome Sequencing Center for Infectious Disease"/>
            <person name="Wu L."/>
            <person name="Ma J."/>
        </authorList>
    </citation>
    <scope>NUCLEOTIDE SEQUENCE [LARGE SCALE GENOMIC DNA]</scope>
    <source>
        <strain evidence="3 4">JCM 14545</strain>
    </source>
</reference>
<gene>
    <name evidence="3" type="ORF">GCM10009754_23730</name>
</gene>
<dbReference type="PANTHER" id="PTHR46112:SF2">
    <property type="entry name" value="XAA-PRO AMINOPEPTIDASE P-RELATED"/>
    <property type="match status" value="1"/>
</dbReference>
<feature type="domain" description="Peptidase M24" evidence="1">
    <location>
        <begin position="185"/>
        <end position="393"/>
    </location>
</feature>
<proteinExistence type="predicted"/>
<dbReference type="InterPro" id="IPR050659">
    <property type="entry name" value="Peptidase_M24B"/>
</dbReference>
<sequence length="409" mass="43535">MALGRNLAALGDGPSPRWLTDDVVKTVEAAEPAPFPAEEYGRRMRRVRDRLTELNADALIVFRPSSIEYLSGYHTQETAPQPLLVTHDSTYLYVMDLEVGRALASSSAANILFTSYANTRSGAELITGHVVRTLPRGARLAIEFGNTSTPPGLIDLFRERGLSLVDGQYLVENLKLVLSPAELRYMDEAARVTKLGVDAAAEAAALSGATDATVAAAIAEALHREANSVSAWGPLVVTAPRSGIPHSTFKGDPIGAGPTFVEFAGTCHRYHTPVMRTLVGGSPSEVTCRLADRAKTALAAVLENAKAGVPCADVANAGLLALGTLAEDEVFHHMFGYPVGLAHPPHWMDSGPFCITADNPEPLRAGMTFHVPASFRSFGAQCVGLSQTFVVEESGTRVLTYGDAELLEV</sequence>
<dbReference type="InterPro" id="IPR029149">
    <property type="entry name" value="Creatin/AminoP/Spt16_N"/>
</dbReference>
<accession>A0ABN2QK53</accession>
<dbReference type="RefSeq" id="WP_344416736.1">
    <property type="nucleotide sequence ID" value="NZ_BAAANN010000008.1"/>
</dbReference>
<evidence type="ECO:0000259" key="1">
    <source>
        <dbReference type="Pfam" id="PF00557"/>
    </source>
</evidence>
<dbReference type="InterPro" id="IPR000994">
    <property type="entry name" value="Pept_M24"/>
</dbReference>